<sequence length="917" mass="104222">MKEYGLGPSEEILTFERGIKAIISATSSKGTQHESTISATCTTTFSFKGTYHESTVTSFISWAAGFSSNAQDNVYPSEVVPSLEFLITSKDITGSGASSTLLIFNNERGFSSTNIESICRVGKSTKKGNRHQGYIGEKGIGFKSVFLISSQPHIFSNGYHIKFNGKPCVKCNIGYIVPEWVESIPSLSDIETIYGCSKVLPTTTIILPLKSEKVDAVKKQLSSLHPEMLLFLSKIRKLSVREDNSDPKSSTVSEIAISIKNNFQSRENMHAESYTLYLSAEESGNEEECGYYMWRQKFPVKSENRVDKRAEIDEWAITLAFPLGQRLSREKQLLPGVYAFLPTEMVTDFPFIIRADFLLASSREAILFDSPWNKGILECVPCAFMNAFVTLVKSGADAPAMSLPSMFNFLPVNSTLIPLLEPVKSGIKNKVLAEDIVPCESYASQKIFCKPSEVAWLKPAFWTILHNAREYGVDLMNLSTHGTYILSSHFDKSTYDSVLKFLEVKNVDHEWYAKCIEGYNLVKEVDEKLYLDLLYFVAVDWQNCFSGTKMMSIPLLKYINRNDVLSLWSISRASQGSERLCIASDMKYMSWLISWNKEFPSSDRFFVQPSTQTALEDFSEKTTMKNWLQSHAKVEFVSIYSYGSTVVNSLSNAQRPVISLAHFLYHSNKKSYIDDYHLQQFCRVMPSYFECAASPPKGFQEKICMKWLKTSMGYQCPDECILFDAKQSSLCMEDGPFIDEAFYGSELVSFKDSLAKIGVTVNVNFGQDLVARHLRSHKVRTAIFRIYMYLMKCNWKPNDKEKSSNWIWIPNGMDNGEWPADTYPRYYDKKLLGFFSLAFGVRHGPDSEDYCKLWTTWERSVHELDISDCSSFWTFIATNWSKNTPKLLSGCVKVPVGTDAKITLMKKKMWSFLMIYW</sequence>
<reference evidence="3" key="1">
    <citation type="journal article" date="2019" name="Nat. Commun.">
        <title>The genome of broomcorn millet.</title>
        <authorList>
            <person name="Zou C."/>
            <person name="Miki D."/>
            <person name="Li D."/>
            <person name="Tang Q."/>
            <person name="Xiao L."/>
            <person name="Rajput S."/>
            <person name="Deng P."/>
            <person name="Jia W."/>
            <person name="Huang R."/>
            <person name="Zhang M."/>
            <person name="Sun Y."/>
            <person name="Hu J."/>
            <person name="Fu X."/>
            <person name="Schnable P.S."/>
            <person name="Li F."/>
            <person name="Zhang H."/>
            <person name="Feng B."/>
            <person name="Zhu X."/>
            <person name="Liu R."/>
            <person name="Schnable J.C."/>
            <person name="Zhu J.-K."/>
            <person name="Zhang H."/>
        </authorList>
    </citation>
    <scope>NUCLEOTIDE SEQUENCE [LARGE SCALE GENOMIC DNA]</scope>
</reference>
<dbReference type="PANTHER" id="PTHR32387">
    <property type="entry name" value="WU:FJ29H11"/>
    <property type="match status" value="1"/>
</dbReference>
<dbReference type="AlphaFoldDB" id="A0A3L6PGN4"/>
<dbReference type="SUPFAM" id="SSF55874">
    <property type="entry name" value="ATPase domain of HSP90 chaperone/DNA topoisomerase II/histidine kinase"/>
    <property type="match status" value="1"/>
</dbReference>
<dbReference type="OrthoDB" id="1262810at2759"/>
<protein>
    <recommendedName>
        <fullName evidence="4">Protein NO VEIN C-terminal domain-containing protein</fullName>
    </recommendedName>
</protein>
<proteinExistence type="predicted"/>
<evidence type="ECO:0000313" key="2">
    <source>
        <dbReference type="EMBL" id="RLM57964.1"/>
    </source>
</evidence>
<evidence type="ECO:0008006" key="4">
    <source>
        <dbReference type="Google" id="ProtNLM"/>
    </source>
</evidence>
<dbReference type="STRING" id="4540.A0A3L6PGN4"/>
<dbReference type="Gene3D" id="3.30.565.10">
    <property type="entry name" value="Histidine kinase-like ATPase, C-terminal domain"/>
    <property type="match status" value="1"/>
</dbReference>
<evidence type="ECO:0000256" key="1">
    <source>
        <dbReference type="ARBA" id="ARBA00011738"/>
    </source>
</evidence>
<comment type="caution">
    <text evidence="2">The sequence shown here is derived from an EMBL/GenBank/DDBJ whole genome shotgun (WGS) entry which is preliminary data.</text>
</comment>
<dbReference type="InterPro" id="IPR052957">
    <property type="entry name" value="Auxin_embryo_med"/>
</dbReference>
<keyword evidence="3" id="KW-1185">Reference proteome</keyword>
<comment type="subunit">
    <text evidence="1">Homodimer.</text>
</comment>
<dbReference type="EMBL" id="PQIB02000017">
    <property type="protein sequence ID" value="RLM57964.1"/>
    <property type="molecule type" value="Genomic_DNA"/>
</dbReference>
<dbReference type="PANTHER" id="PTHR32387:SF3">
    <property type="entry name" value="ATP_DNA BINDING PROTEIN"/>
    <property type="match status" value="1"/>
</dbReference>
<evidence type="ECO:0000313" key="3">
    <source>
        <dbReference type="Proteomes" id="UP000275267"/>
    </source>
</evidence>
<name>A0A3L6PGN4_PANMI</name>
<dbReference type="Proteomes" id="UP000275267">
    <property type="component" value="Unassembled WGS sequence"/>
</dbReference>
<organism evidence="2 3">
    <name type="scientific">Panicum miliaceum</name>
    <name type="common">Proso millet</name>
    <name type="synonym">Broomcorn millet</name>
    <dbReference type="NCBI Taxonomy" id="4540"/>
    <lineage>
        <taxon>Eukaryota</taxon>
        <taxon>Viridiplantae</taxon>
        <taxon>Streptophyta</taxon>
        <taxon>Embryophyta</taxon>
        <taxon>Tracheophyta</taxon>
        <taxon>Spermatophyta</taxon>
        <taxon>Magnoliopsida</taxon>
        <taxon>Liliopsida</taxon>
        <taxon>Poales</taxon>
        <taxon>Poaceae</taxon>
        <taxon>PACMAD clade</taxon>
        <taxon>Panicoideae</taxon>
        <taxon>Panicodae</taxon>
        <taxon>Paniceae</taxon>
        <taxon>Panicinae</taxon>
        <taxon>Panicum</taxon>
        <taxon>Panicum sect. Panicum</taxon>
    </lineage>
</organism>
<gene>
    <name evidence="2" type="ORF">C2845_PM18G07790</name>
</gene>
<dbReference type="InterPro" id="IPR036890">
    <property type="entry name" value="HATPase_C_sf"/>
</dbReference>
<accession>A0A3L6PGN4</accession>